<dbReference type="InterPro" id="IPR018303">
    <property type="entry name" value="ATPase_P-typ_P_site"/>
</dbReference>
<dbReference type="GO" id="GO:0016020">
    <property type="term" value="C:membrane"/>
    <property type="evidence" value="ECO:0007669"/>
    <property type="project" value="UniProtKB-SubCell"/>
</dbReference>
<evidence type="ECO:0000256" key="5">
    <source>
        <dbReference type="ARBA" id="ARBA00022840"/>
    </source>
</evidence>
<dbReference type="Gene3D" id="3.40.1110.10">
    <property type="entry name" value="Calcium-transporting ATPase, cytoplasmic domain N"/>
    <property type="match status" value="1"/>
</dbReference>
<name>A0A399EAZ2_9DEIN</name>
<feature type="transmembrane region" description="Helical" evidence="9">
    <location>
        <begin position="694"/>
        <end position="716"/>
    </location>
</feature>
<feature type="transmembrane region" description="Helical" evidence="9">
    <location>
        <begin position="66"/>
        <end position="86"/>
    </location>
</feature>
<dbReference type="InterPro" id="IPR059000">
    <property type="entry name" value="ATPase_P-type_domA"/>
</dbReference>
<dbReference type="AlphaFoldDB" id="A0A399EAZ2"/>
<dbReference type="SUPFAM" id="SSF56784">
    <property type="entry name" value="HAD-like"/>
    <property type="match status" value="1"/>
</dbReference>
<accession>A0A399EAZ2</accession>
<dbReference type="OrthoDB" id="23781at2"/>
<dbReference type="RefSeq" id="WP_119361371.1">
    <property type="nucleotide sequence ID" value="NZ_JBHSXZ010000016.1"/>
</dbReference>
<dbReference type="SUPFAM" id="SSF81653">
    <property type="entry name" value="Calcium ATPase, transduction domain A"/>
    <property type="match status" value="1"/>
</dbReference>
<evidence type="ECO:0000259" key="10">
    <source>
        <dbReference type="SMART" id="SM00831"/>
    </source>
</evidence>
<comment type="caution">
    <text evidence="11">The sequence shown here is derived from an EMBL/GenBank/DDBJ whole genome shotgun (WGS) entry which is preliminary data.</text>
</comment>
<dbReference type="FunFam" id="3.40.50.1000:FF:000028">
    <property type="entry name" value="Calcium-transporting P-type ATPase, putative"/>
    <property type="match status" value="1"/>
</dbReference>
<feature type="transmembrane region" description="Helical" evidence="9">
    <location>
        <begin position="250"/>
        <end position="275"/>
    </location>
</feature>
<evidence type="ECO:0000313" key="12">
    <source>
        <dbReference type="Proteomes" id="UP000266089"/>
    </source>
</evidence>
<dbReference type="EMBL" id="QWKX01000001">
    <property type="protein sequence ID" value="RIH80060.1"/>
    <property type="molecule type" value="Genomic_DNA"/>
</dbReference>
<keyword evidence="3 9" id="KW-0812">Transmembrane</keyword>
<feature type="transmembrane region" description="Helical" evidence="9">
    <location>
        <begin position="792"/>
        <end position="814"/>
    </location>
</feature>
<dbReference type="SFLD" id="SFLDS00003">
    <property type="entry name" value="Haloacid_Dehalogenase"/>
    <property type="match status" value="1"/>
</dbReference>
<comment type="subcellular location">
    <subcellularLocation>
        <location evidence="1">Membrane</location>
        <topology evidence="1">Multi-pass membrane protein</topology>
    </subcellularLocation>
</comment>
<comment type="similarity">
    <text evidence="2">Belongs to the cation transport ATPase (P-type) (TC 3.A.3) family. Type IIA subfamily.</text>
</comment>
<sequence length="826" mass="89675">MNRTGLSQREAADRLARYGPNTLPEQPPEPLWRRFLRQFRSPLIYILLFALLVELALWFYEGRQGAPFEALAILIILLFNAGLGVWQERRAENALARLKALAAPQVWVLRQGVLSRVPSQQLVPGDLVRLEAGERIPADGLLLEGQGLMVDESLLTGESVPVDKGPGEEVFSGTLVLRGTGWIELTRTGPHSAMGRLAEMLGSIRMEKTPLERRLDAFGHQVALWVGLLALALLIGILLVEGTAHFSKAFLFTVALAVAAVPEGLPAVLTLALALGVERMAGRKAVVRRLSAVEALGSVTVIATDKTGTLTQNQMEVRATDLPDPWRGHRAMALASDAEPGSPVGDPLELALLEHLRKAGMDVQALRQAHPRLSSRPFDSAWKYMRVTVKEADQAVSYLKGAPEVLLARCQLEPRERALWQEKIEAYARQGHRLLAFAWGPGEGEDHLTWLGLALLWDPPRPEVPEAIRRAQAAGIRVLMITGDHPATALAVAQQVGIPGQRVLTGEDIEGHTPEELQQALREVNVFARVSPEHKLRLVNLLKAQGEIVAMTGDGINDAPALKRADVGVAMGQRGSDVSREVADLVLLDDNFATIVNAVEEGRNIYENIRSFIRFLFSTNVALVLLVAGGVIGAALLGLRDAAGALLVPLTAVQLLWINIIADGPPALALSLDRHPEVMHRPPYHPRQPLLDRFSLAFILGTGVVKAGLGLALLALLPLYQLAPVAVRSALFLYESLAQLLFAQPSRLTTSRPLGNPILLLILLASAGLQILTVTLEPLRAVLGLAPLPGPAWGLVGAALLLSWAFAMLFVVWLRQHNSPQTHPLR</sequence>
<dbReference type="SFLD" id="SFLDF00027">
    <property type="entry name" value="p-type_atpase"/>
    <property type="match status" value="1"/>
</dbReference>
<dbReference type="Gene3D" id="2.70.150.10">
    <property type="entry name" value="Calcium-transporting ATPase, cytoplasmic transduction domain A"/>
    <property type="match status" value="1"/>
</dbReference>
<dbReference type="InterPro" id="IPR004014">
    <property type="entry name" value="ATPase_P-typ_cation-transptr_N"/>
</dbReference>
<dbReference type="InterPro" id="IPR023299">
    <property type="entry name" value="ATPase_P-typ_cyto_dom_N"/>
</dbReference>
<dbReference type="Pfam" id="PF00690">
    <property type="entry name" value="Cation_ATPase_N"/>
    <property type="match status" value="1"/>
</dbReference>
<dbReference type="Pfam" id="PF00122">
    <property type="entry name" value="E1-E2_ATPase"/>
    <property type="match status" value="1"/>
</dbReference>
<dbReference type="InterPro" id="IPR023298">
    <property type="entry name" value="ATPase_P-typ_TM_dom_sf"/>
</dbReference>
<evidence type="ECO:0000256" key="7">
    <source>
        <dbReference type="ARBA" id="ARBA00022989"/>
    </source>
</evidence>
<dbReference type="InterPro" id="IPR044492">
    <property type="entry name" value="P_typ_ATPase_HD_dom"/>
</dbReference>
<evidence type="ECO:0000256" key="1">
    <source>
        <dbReference type="ARBA" id="ARBA00004141"/>
    </source>
</evidence>
<evidence type="ECO:0000256" key="3">
    <source>
        <dbReference type="ARBA" id="ARBA00022692"/>
    </source>
</evidence>
<dbReference type="GO" id="GO:0016887">
    <property type="term" value="F:ATP hydrolysis activity"/>
    <property type="evidence" value="ECO:0007669"/>
    <property type="project" value="InterPro"/>
</dbReference>
<gene>
    <name evidence="11" type="primary">pacL</name>
    <name evidence="11" type="ORF">Mcate_00031</name>
</gene>
<keyword evidence="7 9" id="KW-1133">Transmembrane helix</keyword>
<feature type="transmembrane region" description="Helical" evidence="9">
    <location>
        <begin position="612"/>
        <end position="636"/>
    </location>
</feature>
<evidence type="ECO:0000256" key="6">
    <source>
        <dbReference type="ARBA" id="ARBA00022967"/>
    </source>
</evidence>
<feature type="transmembrane region" description="Helical" evidence="9">
    <location>
        <begin position="43"/>
        <end position="60"/>
    </location>
</feature>
<evidence type="ECO:0000256" key="4">
    <source>
        <dbReference type="ARBA" id="ARBA00022741"/>
    </source>
</evidence>
<proteinExistence type="inferred from homology"/>
<dbReference type="PROSITE" id="PS00154">
    <property type="entry name" value="ATPASE_E1_E2"/>
    <property type="match status" value="1"/>
</dbReference>
<keyword evidence="5" id="KW-0067">ATP-binding</keyword>
<keyword evidence="6" id="KW-1278">Translocase</keyword>
<keyword evidence="8 9" id="KW-0472">Membrane</keyword>
<dbReference type="SUPFAM" id="SSF81665">
    <property type="entry name" value="Calcium ATPase, transmembrane domain M"/>
    <property type="match status" value="1"/>
</dbReference>
<evidence type="ECO:0000256" key="8">
    <source>
        <dbReference type="ARBA" id="ARBA00023136"/>
    </source>
</evidence>
<dbReference type="EC" id="3.6.3.8" evidence="11"/>
<dbReference type="Pfam" id="PF00702">
    <property type="entry name" value="Hydrolase"/>
    <property type="match status" value="1"/>
</dbReference>
<keyword evidence="11" id="KW-0378">Hydrolase</keyword>
<dbReference type="InterPro" id="IPR001757">
    <property type="entry name" value="P_typ_ATPase"/>
</dbReference>
<dbReference type="SFLD" id="SFLDG00002">
    <property type="entry name" value="C1.7:_P-type_atpase_like"/>
    <property type="match status" value="1"/>
</dbReference>
<dbReference type="SMART" id="SM00831">
    <property type="entry name" value="Cation_ATPase_N"/>
    <property type="match status" value="1"/>
</dbReference>
<evidence type="ECO:0000256" key="9">
    <source>
        <dbReference type="SAM" id="Phobius"/>
    </source>
</evidence>
<reference evidence="11 12" key="1">
    <citation type="submission" date="2018-08" db="EMBL/GenBank/DDBJ databases">
        <title>Meiothermus cateniformans JCM 15151 genome sequencing project.</title>
        <authorList>
            <person name="Da Costa M.S."/>
            <person name="Albuquerque L."/>
            <person name="Raposo P."/>
            <person name="Froufe H.J.C."/>
            <person name="Barroso C.S."/>
            <person name="Egas C."/>
        </authorList>
    </citation>
    <scope>NUCLEOTIDE SEQUENCE [LARGE SCALE GENOMIC DNA]</scope>
    <source>
        <strain evidence="11 12">JCM 15151</strain>
    </source>
</reference>
<feature type="transmembrane region" description="Helical" evidence="9">
    <location>
        <begin position="754"/>
        <end position="772"/>
    </location>
</feature>
<dbReference type="Pfam" id="PF00689">
    <property type="entry name" value="Cation_ATPase_C"/>
    <property type="match status" value="1"/>
</dbReference>
<dbReference type="Proteomes" id="UP000266089">
    <property type="component" value="Unassembled WGS sequence"/>
</dbReference>
<dbReference type="Gene3D" id="3.40.50.1000">
    <property type="entry name" value="HAD superfamily/HAD-like"/>
    <property type="match status" value="1"/>
</dbReference>
<dbReference type="InterPro" id="IPR008250">
    <property type="entry name" value="ATPase_P-typ_transduc_dom_A_sf"/>
</dbReference>
<protein>
    <submittedName>
        <fullName evidence="11">Calcium-transporting ATPase</fullName>
        <ecNumber evidence="11">3.6.3.8</ecNumber>
    </submittedName>
</protein>
<feature type="domain" description="Cation-transporting P-type ATPase N-terminal" evidence="10">
    <location>
        <begin position="2"/>
        <end position="59"/>
    </location>
</feature>
<organism evidence="11 12">
    <name type="scientific">Meiothermus taiwanensis</name>
    <dbReference type="NCBI Taxonomy" id="172827"/>
    <lineage>
        <taxon>Bacteria</taxon>
        <taxon>Thermotogati</taxon>
        <taxon>Deinococcota</taxon>
        <taxon>Deinococci</taxon>
        <taxon>Thermales</taxon>
        <taxon>Thermaceae</taxon>
        <taxon>Meiothermus</taxon>
    </lineage>
</organism>
<evidence type="ECO:0000256" key="2">
    <source>
        <dbReference type="ARBA" id="ARBA00005675"/>
    </source>
</evidence>
<dbReference type="PRINTS" id="PR00119">
    <property type="entry name" value="CATATPASE"/>
</dbReference>
<dbReference type="NCBIfam" id="TIGR01494">
    <property type="entry name" value="ATPase_P-type"/>
    <property type="match status" value="3"/>
</dbReference>
<dbReference type="Gene3D" id="1.20.1110.10">
    <property type="entry name" value="Calcium-transporting ATPase, transmembrane domain"/>
    <property type="match status" value="1"/>
</dbReference>
<dbReference type="PANTHER" id="PTHR42861">
    <property type="entry name" value="CALCIUM-TRANSPORTING ATPASE"/>
    <property type="match status" value="1"/>
</dbReference>
<evidence type="ECO:0000313" key="11">
    <source>
        <dbReference type="EMBL" id="RIH80060.1"/>
    </source>
</evidence>
<dbReference type="GO" id="GO:0005524">
    <property type="term" value="F:ATP binding"/>
    <property type="evidence" value="ECO:0007669"/>
    <property type="project" value="UniProtKB-KW"/>
</dbReference>
<dbReference type="InterPro" id="IPR023214">
    <property type="entry name" value="HAD_sf"/>
</dbReference>
<dbReference type="SUPFAM" id="SSF81660">
    <property type="entry name" value="Metal cation-transporting ATPase, ATP-binding domain N"/>
    <property type="match status" value="1"/>
</dbReference>
<keyword evidence="4" id="KW-0547">Nucleotide-binding</keyword>
<feature type="transmembrane region" description="Helical" evidence="9">
    <location>
        <begin position="222"/>
        <end position="244"/>
    </location>
</feature>
<dbReference type="InterPro" id="IPR036412">
    <property type="entry name" value="HAD-like_sf"/>
</dbReference>
<dbReference type="PRINTS" id="PR00120">
    <property type="entry name" value="HATPASE"/>
</dbReference>
<dbReference type="InterPro" id="IPR006068">
    <property type="entry name" value="ATPase_P-typ_cation-transptr_C"/>
</dbReference>